<evidence type="ECO:0000256" key="5">
    <source>
        <dbReference type="ARBA" id="ARBA00023136"/>
    </source>
</evidence>
<feature type="region of interest" description="Disordered" evidence="6">
    <location>
        <begin position="71"/>
        <end position="121"/>
    </location>
</feature>
<comment type="caution">
    <text evidence="9">The sequence shown here is derived from an EMBL/GenBank/DDBJ whole genome shotgun (WGS) entry which is preliminary data.</text>
</comment>
<evidence type="ECO:0000259" key="8">
    <source>
        <dbReference type="Pfam" id="PF13396"/>
    </source>
</evidence>
<keyword evidence="3 7" id="KW-0812">Transmembrane</keyword>
<feature type="transmembrane region" description="Helical" evidence="7">
    <location>
        <begin position="34"/>
        <end position="54"/>
    </location>
</feature>
<dbReference type="InterPro" id="IPR027379">
    <property type="entry name" value="CLS_N"/>
</dbReference>
<evidence type="ECO:0000256" key="3">
    <source>
        <dbReference type="ARBA" id="ARBA00022692"/>
    </source>
</evidence>
<name>A0ABP9IHX1_9ACTN</name>
<dbReference type="RefSeq" id="WP_345681175.1">
    <property type="nucleotide sequence ID" value="NZ_BAABHS010000071.1"/>
</dbReference>
<proteinExistence type="predicted"/>
<keyword evidence="4 7" id="KW-1133">Transmembrane helix</keyword>
<dbReference type="Proteomes" id="UP001500466">
    <property type="component" value="Unassembled WGS sequence"/>
</dbReference>
<evidence type="ECO:0000256" key="1">
    <source>
        <dbReference type="ARBA" id="ARBA00004651"/>
    </source>
</evidence>
<sequence>MLRLAPLVLLFAVHLYGFIDCLSADEHKVRTLSKPAWMVALLIPVLGALGWFTVGRPREDAAVRPRTRFVAPDDDPEFLASLSKSNQEHEDMLKRWEEDLKHPEQDLRGGDDPEPDSRPKD</sequence>
<protein>
    <submittedName>
        <fullName evidence="9">PLD nuclease N-terminal domain-containing protein</fullName>
    </submittedName>
</protein>
<accession>A0ABP9IHX1</accession>
<evidence type="ECO:0000256" key="4">
    <source>
        <dbReference type="ARBA" id="ARBA00022989"/>
    </source>
</evidence>
<evidence type="ECO:0000256" key="6">
    <source>
        <dbReference type="SAM" id="MobiDB-lite"/>
    </source>
</evidence>
<evidence type="ECO:0000313" key="10">
    <source>
        <dbReference type="Proteomes" id="UP001500466"/>
    </source>
</evidence>
<organism evidence="9 10">
    <name type="scientific">Yinghuangia aomiensis</name>
    <dbReference type="NCBI Taxonomy" id="676205"/>
    <lineage>
        <taxon>Bacteria</taxon>
        <taxon>Bacillati</taxon>
        <taxon>Actinomycetota</taxon>
        <taxon>Actinomycetes</taxon>
        <taxon>Kitasatosporales</taxon>
        <taxon>Streptomycetaceae</taxon>
        <taxon>Yinghuangia</taxon>
    </lineage>
</organism>
<reference evidence="10" key="1">
    <citation type="journal article" date="2019" name="Int. J. Syst. Evol. Microbiol.">
        <title>The Global Catalogue of Microorganisms (GCM) 10K type strain sequencing project: providing services to taxonomists for standard genome sequencing and annotation.</title>
        <authorList>
            <consortium name="The Broad Institute Genomics Platform"/>
            <consortium name="The Broad Institute Genome Sequencing Center for Infectious Disease"/>
            <person name="Wu L."/>
            <person name="Ma J."/>
        </authorList>
    </citation>
    <scope>NUCLEOTIDE SEQUENCE [LARGE SCALE GENOMIC DNA]</scope>
    <source>
        <strain evidence="10">JCM 17986</strain>
    </source>
</reference>
<dbReference type="Pfam" id="PF13396">
    <property type="entry name" value="PLDc_N"/>
    <property type="match status" value="1"/>
</dbReference>
<dbReference type="EMBL" id="BAABHS010000071">
    <property type="protein sequence ID" value="GAA4997665.1"/>
    <property type="molecule type" value="Genomic_DNA"/>
</dbReference>
<evidence type="ECO:0000256" key="7">
    <source>
        <dbReference type="SAM" id="Phobius"/>
    </source>
</evidence>
<keyword evidence="5 7" id="KW-0472">Membrane</keyword>
<evidence type="ECO:0000256" key="2">
    <source>
        <dbReference type="ARBA" id="ARBA00022475"/>
    </source>
</evidence>
<feature type="domain" description="Cardiolipin synthase N-terminal" evidence="8">
    <location>
        <begin position="15"/>
        <end position="56"/>
    </location>
</feature>
<keyword evidence="10" id="KW-1185">Reference proteome</keyword>
<evidence type="ECO:0000313" key="9">
    <source>
        <dbReference type="EMBL" id="GAA4997665.1"/>
    </source>
</evidence>
<comment type="subcellular location">
    <subcellularLocation>
        <location evidence="1">Cell membrane</location>
        <topology evidence="1">Multi-pass membrane protein</topology>
    </subcellularLocation>
</comment>
<feature type="compositionally biased region" description="Basic and acidic residues" evidence="6">
    <location>
        <begin position="86"/>
        <end position="121"/>
    </location>
</feature>
<keyword evidence="2" id="KW-1003">Cell membrane</keyword>
<gene>
    <name evidence="9" type="ORF">GCM10023205_83980</name>
</gene>